<proteinExistence type="predicted"/>
<dbReference type="Proteomes" id="UP001235760">
    <property type="component" value="Unassembled WGS sequence"/>
</dbReference>
<dbReference type="RefSeq" id="WP_305748932.1">
    <property type="nucleotide sequence ID" value="NZ_JAUZEE010000003.1"/>
</dbReference>
<keyword evidence="1" id="KW-0175">Coiled coil</keyword>
<feature type="coiled-coil region" evidence="1">
    <location>
        <begin position="17"/>
        <end position="51"/>
    </location>
</feature>
<accession>A0ABT9G1U0</accession>
<name>A0ABT9G1U0_LEPDI</name>
<gene>
    <name evidence="2" type="ORF">Q8X39_06950</name>
</gene>
<comment type="caution">
    <text evidence="2">The sequence shown here is derived from an EMBL/GenBank/DDBJ whole genome shotgun (WGS) entry which is preliminary data.</text>
</comment>
<reference evidence="2 3" key="1">
    <citation type="submission" date="2023-08" db="EMBL/GenBank/DDBJ databases">
        <authorList>
            <person name="Roldan D.M."/>
            <person name="Menes R.J."/>
        </authorList>
    </citation>
    <scope>NUCLEOTIDE SEQUENCE [LARGE SCALE GENOMIC DNA]</scope>
    <source>
        <strain evidence="2 3">CCM 2812</strain>
    </source>
</reference>
<evidence type="ECO:0000313" key="3">
    <source>
        <dbReference type="Proteomes" id="UP001235760"/>
    </source>
</evidence>
<protein>
    <submittedName>
        <fullName evidence="2">Uncharacterized protein</fullName>
    </submittedName>
</protein>
<evidence type="ECO:0000256" key="1">
    <source>
        <dbReference type="SAM" id="Coils"/>
    </source>
</evidence>
<evidence type="ECO:0000313" key="2">
    <source>
        <dbReference type="EMBL" id="MDP4300371.1"/>
    </source>
</evidence>
<dbReference type="EMBL" id="JAUZEE010000003">
    <property type="protein sequence ID" value="MDP4300371.1"/>
    <property type="molecule type" value="Genomic_DNA"/>
</dbReference>
<organism evidence="2 3">
    <name type="scientific">Leptothrix discophora</name>
    <dbReference type="NCBI Taxonomy" id="89"/>
    <lineage>
        <taxon>Bacteria</taxon>
        <taxon>Pseudomonadati</taxon>
        <taxon>Pseudomonadota</taxon>
        <taxon>Betaproteobacteria</taxon>
        <taxon>Burkholderiales</taxon>
        <taxon>Sphaerotilaceae</taxon>
        <taxon>Leptothrix</taxon>
    </lineage>
</organism>
<keyword evidence="3" id="KW-1185">Reference proteome</keyword>
<sequence length="84" mass="9574">MDRAFRRLVHRLHAAELEHLRRVVAEQQAEIERLQQETEHLQREASWADDRAQMFQDALHAMSADTDTSICLTPEGALVALAPA</sequence>